<dbReference type="AlphaFoldDB" id="A0A0E9TFA6"/>
<dbReference type="EMBL" id="GBXM01056425">
    <property type="protein sequence ID" value="JAH52152.1"/>
    <property type="molecule type" value="Transcribed_RNA"/>
</dbReference>
<sequence length="36" mass="3927">MIESSLNECVDLNNHSAMVLPGANCTIDLYGILNYV</sequence>
<reference evidence="1" key="2">
    <citation type="journal article" date="2015" name="Fish Shellfish Immunol.">
        <title>Early steps in the European eel (Anguilla anguilla)-Vibrio vulnificus interaction in the gills: Role of the RtxA13 toxin.</title>
        <authorList>
            <person name="Callol A."/>
            <person name="Pajuelo D."/>
            <person name="Ebbesson L."/>
            <person name="Teles M."/>
            <person name="MacKenzie S."/>
            <person name="Amaro C."/>
        </authorList>
    </citation>
    <scope>NUCLEOTIDE SEQUENCE</scope>
</reference>
<name>A0A0E9TFA6_ANGAN</name>
<reference evidence="1" key="1">
    <citation type="submission" date="2014-11" db="EMBL/GenBank/DDBJ databases">
        <authorList>
            <person name="Amaro Gonzalez C."/>
        </authorList>
    </citation>
    <scope>NUCLEOTIDE SEQUENCE</scope>
</reference>
<proteinExistence type="predicted"/>
<accession>A0A0E9TFA6</accession>
<protein>
    <submittedName>
        <fullName evidence="1">Uncharacterized protein</fullName>
    </submittedName>
</protein>
<evidence type="ECO:0000313" key="1">
    <source>
        <dbReference type="EMBL" id="JAH52152.1"/>
    </source>
</evidence>
<organism evidence="1">
    <name type="scientific">Anguilla anguilla</name>
    <name type="common">European freshwater eel</name>
    <name type="synonym">Muraena anguilla</name>
    <dbReference type="NCBI Taxonomy" id="7936"/>
    <lineage>
        <taxon>Eukaryota</taxon>
        <taxon>Metazoa</taxon>
        <taxon>Chordata</taxon>
        <taxon>Craniata</taxon>
        <taxon>Vertebrata</taxon>
        <taxon>Euteleostomi</taxon>
        <taxon>Actinopterygii</taxon>
        <taxon>Neopterygii</taxon>
        <taxon>Teleostei</taxon>
        <taxon>Anguilliformes</taxon>
        <taxon>Anguillidae</taxon>
        <taxon>Anguilla</taxon>
    </lineage>
</organism>